<organism evidence="2 3">
    <name type="scientific">Dothistroma septosporum (strain NZE10 / CBS 128990)</name>
    <name type="common">Red band needle blight fungus</name>
    <name type="synonym">Mycosphaerella pini</name>
    <dbReference type="NCBI Taxonomy" id="675120"/>
    <lineage>
        <taxon>Eukaryota</taxon>
        <taxon>Fungi</taxon>
        <taxon>Dikarya</taxon>
        <taxon>Ascomycota</taxon>
        <taxon>Pezizomycotina</taxon>
        <taxon>Dothideomycetes</taxon>
        <taxon>Dothideomycetidae</taxon>
        <taxon>Mycosphaerellales</taxon>
        <taxon>Mycosphaerellaceae</taxon>
        <taxon>Dothistroma</taxon>
    </lineage>
</organism>
<protein>
    <submittedName>
        <fullName evidence="2">Uncharacterized protein</fullName>
    </submittedName>
</protein>
<evidence type="ECO:0000313" key="3">
    <source>
        <dbReference type="Proteomes" id="UP000016933"/>
    </source>
</evidence>
<dbReference type="Proteomes" id="UP000016933">
    <property type="component" value="Unassembled WGS sequence"/>
</dbReference>
<feature type="compositionally biased region" description="Basic and acidic residues" evidence="1">
    <location>
        <begin position="110"/>
        <end position="121"/>
    </location>
</feature>
<name>M2YLY1_DOTSN</name>
<reference evidence="2 3" key="2">
    <citation type="journal article" date="2012" name="PLoS Pathog.">
        <title>Diverse lifestyles and strategies of plant pathogenesis encoded in the genomes of eighteen Dothideomycetes fungi.</title>
        <authorList>
            <person name="Ohm R.A."/>
            <person name="Feau N."/>
            <person name="Henrissat B."/>
            <person name="Schoch C.L."/>
            <person name="Horwitz B.A."/>
            <person name="Barry K.W."/>
            <person name="Condon B.J."/>
            <person name="Copeland A.C."/>
            <person name="Dhillon B."/>
            <person name="Glaser F."/>
            <person name="Hesse C.N."/>
            <person name="Kosti I."/>
            <person name="LaButti K."/>
            <person name="Lindquist E.A."/>
            <person name="Lucas S."/>
            <person name="Salamov A.A."/>
            <person name="Bradshaw R.E."/>
            <person name="Ciuffetti L."/>
            <person name="Hamelin R.C."/>
            <person name="Kema G.H.J."/>
            <person name="Lawrence C."/>
            <person name="Scott J.A."/>
            <person name="Spatafora J.W."/>
            <person name="Turgeon B.G."/>
            <person name="de Wit P.J.G.M."/>
            <person name="Zhong S."/>
            <person name="Goodwin S.B."/>
            <person name="Grigoriev I.V."/>
        </authorList>
    </citation>
    <scope>NUCLEOTIDE SEQUENCE [LARGE SCALE GENOMIC DNA]</scope>
    <source>
        <strain evidence="3">NZE10 / CBS 128990</strain>
    </source>
</reference>
<keyword evidence="3" id="KW-1185">Reference proteome</keyword>
<gene>
    <name evidence="2" type="ORF">DOTSEDRAFT_80559</name>
</gene>
<dbReference type="EMBL" id="KB446540">
    <property type="protein sequence ID" value="EME43021.1"/>
    <property type="molecule type" value="Genomic_DNA"/>
</dbReference>
<sequence>MTVKDRIAATDATAIAFPIKSTRSTSTATQENAYSKQKHALQVARLSDSYWLTEEVLPTVGTSRSNSRSQSRSRKISSLKTNCSSSKASLDSSSTTMRSRDIPTDSIAFAEDHKAAKEKRERTKSRSRMIGESPSPRSRNLSTYDMYRLSPEERPCTDCVSSQCQDPKEAVALDPASNPVQIWRHIHVDLHLKPSLFVVRTPATVAKLLKLMFILCGKGSQVALLTRSQNLYCLTFRRHWYGVAKSQLFRRPMSTLVFIDDLEPLAPLRDFSET</sequence>
<accession>M2YLY1</accession>
<feature type="region of interest" description="Disordered" evidence="1">
    <location>
        <begin position="59"/>
        <end position="142"/>
    </location>
</feature>
<evidence type="ECO:0000313" key="2">
    <source>
        <dbReference type="EMBL" id="EME43021.1"/>
    </source>
</evidence>
<dbReference type="AlphaFoldDB" id="M2YLY1"/>
<evidence type="ECO:0000256" key="1">
    <source>
        <dbReference type="SAM" id="MobiDB-lite"/>
    </source>
</evidence>
<proteinExistence type="predicted"/>
<feature type="compositionally biased region" description="Low complexity" evidence="1">
    <location>
        <begin position="84"/>
        <end position="94"/>
    </location>
</feature>
<dbReference type="HOGENOM" id="CLU_1015722_0_0_1"/>
<reference evidence="3" key="1">
    <citation type="journal article" date="2012" name="PLoS Genet.">
        <title>The genomes of the fungal plant pathogens Cladosporium fulvum and Dothistroma septosporum reveal adaptation to different hosts and lifestyles but also signatures of common ancestry.</title>
        <authorList>
            <person name="de Wit P.J.G.M."/>
            <person name="van der Burgt A."/>
            <person name="Oekmen B."/>
            <person name="Stergiopoulos I."/>
            <person name="Abd-Elsalam K.A."/>
            <person name="Aerts A.L."/>
            <person name="Bahkali A.H."/>
            <person name="Beenen H.G."/>
            <person name="Chettri P."/>
            <person name="Cox M.P."/>
            <person name="Datema E."/>
            <person name="de Vries R.P."/>
            <person name="Dhillon B."/>
            <person name="Ganley A.R."/>
            <person name="Griffiths S.A."/>
            <person name="Guo Y."/>
            <person name="Hamelin R.C."/>
            <person name="Henrissat B."/>
            <person name="Kabir M.S."/>
            <person name="Jashni M.K."/>
            <person name="Kema G."/>
            <person name="Klaubauf S."/>
            <person name="Lapidus A."/>
            <person name="Levasseur A."/>
            <person name="Lindquist E."/>
            <person name="Mehrabi R."/>
            <person name="Ohm R.A."/>
            <person name="Owen T.J."/>
            <person name="Salamov A."/>
            <person name="Schwelm A."/>
            <person name="Schijlen E."/>
            <person name="Sun H."/>
            <person name="van den Burg H.A."/>
            <person name="van Ham R.C.H.J."/>
            <person name="Zhang S."/>
            <person name="Goodwin S.B."/>
            <person name="Grigoriev I.V."/>
            <person name="Collemare J."/>
            <person name="Bradshaw R.E."/>
        </authorList>
    </citation>
    <scope>NUCLEOTIDE SEQUENCE [LARGE SCALE GENOMIC DNA]</scope>
    <source>
        <strain evidence="3">NZE10 / CBS 128990</strain>
    </source>
</reference>